<evidence type="ECO:0000259" key="10">
    <source>
        <dbReference type="Pfam" id="PF13231"/>
    </source>
</evidence>
<feature type="transmembrane region" description="Helical" evidence="9">
    <location>
        <begin position="373"/>
        <end position="392"/>
    </location>
</feature>
<keyword evidence="6 9" id="KW-1133">Transmembrane helix</keyword>
<feature type="transmembrane region" description="Helical" evidence="9">
    <location>
        <begin position="106"/>
        <end position="124"/>
    </location>
</feature>
<evidence type="ECO:0000256" key="5">
    <source>
        <dbReference type="ARBA" id="ARBA00022692"/>
    </source>
</evidence>
<dbReference type="InterPro" id="IPR038731">
    <property type="entry name" value="RgtA/B/C-like"/>
</dbReference>
<dbReference type="InterPro" id="IPR050297">
    <property type="entry name" value="LipidA_mod_glycosyltrf_83"/>
</dbReference>
<gene>
    <name evidence="11" type="ORF">GCM10023156_28960</name>
</gene>
<organism evidence="11 12">
    <name type="scientific">Novipirellula rosea</name>
    <dbReference type="NCBI Taxonomy" id="1031540"/>
    <lineage>
        <taxon>Bacteria</taxon>
        <taxon>Pseudomonadati</taxon>
        <taxon>Planctomycetota</taxon>
        <taxon>Planctomycetia</taxon>
        <taxon>Pirellulales</taxon>
        <taxon>Pirellulaceae</taxon>
        <taxon>Novipirellula</taxon>
    </lineage>
</organism>
<feature type="transmembrane region" description="Helical" evidence="9">
    <location>
        <begin position="210"/>
        <end position="227"/>
    </location>
</feature>
<keyword evidence="8" id="KW-0802">TPR repeat</keyword>
<keyword evidence="7 9" id="KW-0472">Membrane</keyword>
<feature type="transmembrane region" description="Helical" evidence="9">
    <location>
        <begin position="130"/>
        <end position="149"/>
    </location>
</feature>
<proteinExistence type="predicted"/>
<dbReference type="PANTHER" id="PTHR33908">
    <property type="entry name" value="MANNOSYLTRANSFERASE YKCB-RELATED"/>
    <property type="match status" value="1"/>
</dbReference>
<reference evidence="12" key="1">
    <citation type="journal article" date="2019" name="Int. J. Syst. Evol. Microbiol.">
        <title>The Global Catalogue of Microorganisms (GCM) 10K type strain sequencing project: providing services to taxonomists for standard genome sequencing and annotation.</title>
        <authorList>
            <consortium name="The Broad Institute Genomics Platform"/>
            <consortium name="The Broad Institute Genome Sequencing Center for Infectious Disease"/>
            <person name="Wu L."/>
            <person name="Ma J."/>
        </authorList>
    </citation>
    <scope>NUCLEOTIDE SEQUENCE [LARGE SCALE GENOMIC DNA]</scope>
    <source>
        <strain evidence="12">JCM 17759</strain>
    </source>
</reference>
<evidence type="ECO:0000256" key="7">
    <source>
        <dbReference type="ARBA" id="ARBA00023136"/>
    </source>
</evidence>
<dbReference type="InterPro" id="IPR011990">
    <property type="entry name" value="TPR-like_helical_dom_sf"/>
</dbReference>
<feature type="transmembrane region" description="Helical" evidence="9">
    <location>
        <begin position="234"/>
        <end position="252"/>
    </location>
</feature>
<comment type="caution">
    <text evidence="11">The sequence shown here is derived from an EMBL/GenBank/DDBJ whole genome shotgun (WGS) entry which is preliminary data.</text>
</comment>
<keyword evidence="5 9" id="KW-0812">Transmembrane</keyword>
<dbReference type="Proteomes" id="UP001500840">
    <property type="component" value="Unassembled WGS sequence"/>
</dbReference>
<protein>
    <submittedName>
        <fullName evidence="11">Tetratricopeptide repeat protein</fullName>
    </submittedName>
</protein>
<feature type="repeat" description="TPR" evidence="8">
    <location>
        <begin position="547"/>
        <end position="580"/>
    </location>
</feature>
<evidence type="ECO:0000256" key="1">
    <source>
        <dbReference type="ARBA" id="ARBA00004651"/>
    </source>
</evidence>
<feature type="repeat" description="TPR" evidence="8">
    <location>
        <begin position="513"/>
        <end position="546"/>
    </location>
</feature>
<keyword evidence="2" id="KW-1003">Cell membrane</keyword>
<dbReference type="PROSITE" id="PS50293">
    <property type="entry name" value="TPR_REGION"/>
    <property type="match status" value="1"/>
</dbReference>
<feature type="transmembrane region" description="Helical" evidence="9">
    <location>
        <begin position="399"/>
        <end position="420"/>
    </location>
</feature>
<dbReference type="Pfam" id="PF14559">
    <property type="entry name" value="TPR_19"/>
    <property type="match status" value="1"/>
</dbReference>
<evidence type="ECO:0000256" key="2">
    <source>
        <dbReference type="ARBA" id="ARBA00022475"/>
    </source>
</evidence>
<feature type="transmembrane region" description="Helical" evidence="9">
    <location>
        <begin position="64"/>
        <end position="85"/>
    </location>
</feature>
<dbReference type="Gene3D" id="1.25.40.10">
    <property type="entry name" value="Tetratricopeptide repeat domain"/>
    <property type="match status" value="1"/>
</dbReference>
<keyword evidence="4" id="KW-0808">Transferase</keyword>
<comment type="subcellular location">
    <subcellularLocation>
        <location evidence="1">Cell membrane</location>
        <topology evidence="1">Multi-pass membrane protein</topology>
    </subcellularLocation>
</comment>
<evidence type="ECO:0000256" key="6">
    <source>
        <dbReference type="ARBA" id="ARBA00022989"/>
    </source>
</evidence>
<evidence type="ECO:0000256" key="9">
    <source>
        <dbReference type="SAM" id="Phobius"/>
    </source>
</evidence>
<evidence type="ECO:0000256" key="3">
    <source>
        <dbReference type="ARBA" id="ARBA00022676"/>
    </source>
</evidence>
<dbReference type="EMBL" id="BAABGA010000035">
    <property type="protein sequence ID" value="GAA4455256.1"/>
    <property type="molecule type" value="Genomic_DNA"/>
</dbReference>
<dbReference type="SMART" id="SM00028">
    <property type="entry name" value="TPR"/>
    <property type="match status" value="3"/>
</dbReference>
<dbReference type="PROSITE" id="PS50005">
    <property type="entry name" value="TPR"/>
    <property type="match status" value="2"/>
</dbReference>
<evidence type="ECO:0000313" key="11">
    <source>
        <dbReference type="EMBL" id="GAA4455256.1"/>
    </source>
</evidence>
<feature type="transmembrane region" description="Helical" evidence="9">
    <location>
        <begin position="187"/>
        <end position="204"/>
    </location>
</feature>
<feature type="transmembrane region" description="Helical" evidence="9">
    <location>
        <begin position="426"/>
        <end position="446"/>
    </location>
</feature>
<dbReference type="SUPFAM" id="SSF48452">
    <property type="entry name" value="TPR-like"/>
    <property type="match status" value="1"/>
</dbReference>
<sequence>MPCWALLTGIGVLAFILRWICLAETAAIASTQQLLGDAATYYAWAEKIAAGSWYGDTTFYQAPLYPYVLAILIKFGGVAVPGIRFTQAILGSLACVLLVASTKKVFGLRTAVVAGVMLAIYSPAIYYDGIVQKTSLASFLLCGLLWASLSIQSRLFVSSGLSNADPLSKSREEAAPVAVTPEHPKPIVYLFSLVAGLFLGLLVLTRENALLWIPLFPIWMIWLPSSLSRRQRFALAGTMILGLAMVLVPVAARNGSLGGEWSPTTFQAGPNFYIGNNAHASGIYEPLVPGHETPVYERSDAHRLAEQETGHELTAREVSRFWFAKSWSEIRQSPLSWISLLVRKTAMVVNHFEVPDVESLFIHQQYSVVLKLFSFWQFGLLAPLAAIGLVMTRDRWKELLLLYALIAVMIVAIVGFFILGRYRFPLVPLLIPFAAVGVTLFIQMVSRRRWRPLRMPVGVAILVAIVSYLPIHAENHLNASSLTNVAVAAGQQGDLGAAIMLLEQSNRMQPDIAETNYNLGFAYKQTGQMQPAIEHLVKAVQLEPDLMTANFHLAECLERIGRFEEAKLFYANILTVDPNHTGAVRALERLDTLAPQAQ</sequence>
<dbReference type="Pfam" id="PF13231">
    <property type="entry name" value="PMT_2"/>
    <property type="match status" value="1"/>
</dbReference>
<dbReference type="InterPro" id="IPR019734">
    <property type="entry name" value="TPR_rpt"/>
</dbReference>
<accession>A0ABP8MW04</accession>
<dbReference type="PANTHER" id="PTHR33908:SF11">
    <property type="entry name" value="MEMBRANE PROTEIN"/>
    <property type="match status" value="1"/>
</dbReference>
<keyword evidence="12" id="KW-1185">Reference proteome</keyword>
<keyword evidence="3" id="KW-0328">Glycosyltransferase</keyword>
<evidence type="ECO:0000256" key="4">
    <source>
        <dbReference type="ARBA" id="ARBA00022679"/>
    </source>
</evidence>
<evidence type="ECO:0000256" key="8">
    <source>
        <dbReference type="PROSITE-ProRule" id="PRU00339"/>
    </source>
</evidence>
<name>A0ABP8MW04_9BACT</name>
<feature type="domain" description="Glycosyltransferase RgtA/B/C/D-like" evidence="10">
    <location>
        <begin position="61"/>
        <end position="149"/>
    </location>
</feature>
<evidence type="ECO:0000313" key="12">
    <source>
        <dbReference type="Proteomes" id="UP001500840"/>
    </source>
</evidence>